<evidence type="ECO:0000313" key="1">
    <source>
        <dbReference type="EMBL" id="GAH72777.1"/>
    </source>
</evidence>
<name>X1HTG7_9ZZZZ</name>
<proteinExistence type="predicted"/>
<feature type="non-terminal residue" evidence="1">
    <location>
        <position position="54"/>
    </location>
</feature>
<dbReference type="AlphaFoldDB" id="X1HTG7"/>
<gene>
    <name evidence="1" type="ORF">S03H2_49485</name>
</gene>
<organism evidence="1">
    <name type="scientific">marine sediment metagenome</name>
    <dbReference type="NCBI Taxonomy" id="412755"/>
    <lineage>
        <taxon>unclassified sequences</taxon>
        <taxon>metagenomes</taxon>
        <taxon>ecological metagenomes</taxon>
    </lineage>
</organism>
<protein>
    <submittedName>
        <fullName evidence="1">Uncharacterized protein</fullName>
    </submittedName>
</protein>
<reference evidence="1" key="1">
    <citation type="journal article" date="2014" name="Front. Microbiol.">
        <title>High frequency of phylogenetically diverse reductive dehalogenase-homologous genes in deep subseafloor sedimentary metagenomes.</title>
        <authorList>
            <person name="Kawai M."/>
            <person name="Futagami T."/>
            <person name="Toyoda A."/>
            <person name="Takaki Y."/>
            <person name="Nishi S."/>
            <person name="Hori S."/>
            <person name="Arai W."/>
            <person name="Tsubouchi T."/>
            <person name="Morono Y."/>
            <person name="Uchiyama I."/>
            <person name="Ito T."/>
            <person name="Fujiyama A."/>
            <person name="Inagaki F."/>
            <person name="Takami H."/>
        </authorList>
    </citation>
    <scope>NUCLEOTIDE SEQUENCE</scope>
    <source>
        <strain evidence="1">Expedition CK06-06</strain>
    </source>
</reference>
<comment type="caution">
    <text evidence="1">The sequence shown here is derived from an EMBL/GenBank/DDBJ whole genome shotgun (WGS) entry which is preliminary data.</text>
</comment>
<accession>X1HTG7</accession>
<sequence length="54" mass="5598">MIFLGDIAVPKGLNPKVNGLSNIFGPPVVANLEGAIVFEGNGRLAGKKLFNDSS</sequence>
<dbReference type="EMBL" id="BARU01031268">
    <property type="protein sequence ID" value="GAH72777.1"/>
    <property type="molecule type" value="Genomic_DNA"/>
</dbReference>